<organism evidence="1">
    <name type="scientific">termite gut metagenome</name>
    <dbReference type="NCBI Taxonomy" id="433724"/>
    <lineage>
        <taxon>unclassified sequences</taxon>
        <taxon>metagenomes</taxon>
        <taxon>organismal metagenomes</taxon>
    </lineage>
</organism>
<reference evidence="1" key="1">
    <citation type="submission" date="2019-03" db="EMBL/GenBank/DDBJ databases">
        <title>Single cell metagenomics reveals metabolic interactions within the superorganism composed of flagellate Streblomastix strix and complex community of Bacteroidetes bacteria on its surface.</title>
        <authorList>
            <person name="Treitli S.C."/>
            <person name="Kolisko M."/>
            <person name="Husnik F."/>
            <person name="Keeling P."/>
            <person name="Hampl V."/>
        </authorList>
    </citation>
    <scope>NUCLEOTIDE SEQUENCE</scope>
    <source>
        <strain evidence="1">STM</strain>
    </source>
</reference>
<dbReference type="Pfam" id="PF17132">
    <property type="entry name" value="Glyco_hydro_106"/>
    <property type="match status" value="2"/>
</dbReference>
<comment type="caution">
    <text evidence="1">The sequence shown here is derived from an EMBL/GenBank/DDBJ whole genome shotgun (WGS) entry which is preliminary data.</text>
</comment>
<evidence type="ECO:0008006" key="2">
    <source>
        <dbReference type="Google" id="ProtNLM"/>
    </source>
</evidence>
<dbReference type="PANTHER" id="PTHR36848:SF2">
    <property type="entry name" value="SECRETED PROTEIN"/>
    <property type="match status" value="1"/>
</dbReference>
<evidence type="ECO:0000313" key="1">
    <source>
        <dbReference type="EMBL" id="KAA6323172.1"/>
    </source>
</evidence>
<dbReference type="PANTHER" id="PTHR36848">
    <property type="entry name" value="DNA-BINDING PROTEIN (PUTATIVE SECRETED PROTEIN)-RELATED"/>
    <property type="match status" value="1"/>
</dbReference>
<feature type="non-terminal residue" evidence="1">
    <location>
        <position position="810"/>
    </location>
</feature>
<proteinExistence type="predicted"/>
<name>A0A5J4QNS9_9ZZZZ</name>
<dbReference type="EMBL" id="SNRY01002868">
    <property type="protein sequence ID" value="KAA6323172.1"/>
    <property type="molecule type" value="Genomic_DNA"/>
</dbReference>
<gene>
    <name evidence="1" type="ORF">EZS27_027362</name>
</gene>
<accession>A0A5J4QNS9</accession>
<dbReference type="PROSITE" id="PS51257">
    <property type="entry name" value="PROKAR_LIPOPROTEIN"/>
    <property type="match status" value="1"/>
</dbReference>
<protein>
    <recommendedName>
        <fullName evidence="2">Glycosyl hydrolase family 2</fullName>
    </recommendedName>
</protein>
<sequence length="810" mass="91406">MNKKLLTITCCFLVFLVFIGCSGTRFTDWPKVNIETKPATRWWWLGSAVDKANLTHNLETYAAVGIGTVEITPIYGVLGNDSKEISFLSEKWMEMLKHTEAEATRLGMQIDMNTGTGWPFGGPEVKTEDAASKLFVSEYSLEGGRQLSEKIEVGERRQKPHAVLSRLMAFSNNGECLDLTSKVNDDGILQWEAPQGSNWKLIAAFCGKTLQQVKRAAPGGEGYVMDHLSARAVKNYLGRFDRAFAETTTTYPHSFFNDSYEVYDADWTEDFFDQFAVRREYKLEDHLPQFLSKERTDETARIISDYRETMAELIYENFTAQWTNWAHSHKTITRNQAHGSPGNLIDLYATVDVPECESFGLSNFDIHGLRKDSLTRRNDSDLSMLKYASSAAHIAGKPYTSAETFTWLTEHFRTSLSHCKPDLDLMFVSGVNHVFFHGTAYSPAEAEGPGWKFYASMDMSPTNNIWRDAPALFSYITRCQSFLQSGKPDNDFLVYVPIYDIWQEQDGRLLVLDIHKMAQRAPKFINAVQRIYNAGYDMDYISDNFIRTAHCVDGQIQTSGGTTYKALIILGVHLMPDDVLAKLFALVDEGATIVFLEQFPEDVPGYANLNARRASFKQIIESVHLREGNRKQGRILFGTDYIQTLAMTGVRPETMNQNGLSSIRRTNLLGHHYFISALKTEDTEDWIPISVPAASAMFFDPMTGKSGKARLRQTGGYTEVYMQLTSGQSIILRTFAKTDVEVPAWEYWKPQAGSLTTDSIWDIHFVQSEPQIDKTFSSTLGSWTALDVPEAKINMGTGCYATNFTLKDET</sequence>
<dbReference type="InterPro" id="IPR053161">
    <property type="entry name" value="Ulvan_degrading_GH"/>
</dbReference>
<dbReference type="AlphaFoldDB" id="A0A5J4QNS9"/>